<comment type="caution">
    <text evidence="2">The sequence shown here is derived from an EMBL/GenBank/DDBJ whole genome shotgun (WGS) entry which is preliminary data.</text>
</comment>
<gene>
    <name evidence="2" type="ORF">DY000_02041449</name>
</gene>
<name>A0ABQ7B7Z2_BRACR</name>
<protein>
    <submittedName>
        <fullName evidence="2">Uncharacterized protein</fullName>
    </submittedName>
</protein>
<evidence type="ECO:0000256" key="1">
    <source>
        <dbReference type="SAM" id="MobiDB-lite"/>
    </source>
</evidence>
<dbReference type="Proteomes" id="UP000266723">
    <property type="component" value="Unassembled WGS sequence"/>
</dbReference>
<dbReference type="EMBL" id="QGKV02001507">
    <property type="protein sequence ID" value="KAF3528442.1"/>
    <property type="molecule type" value="Genomic_DNA"/>
</dbReference>
<organism evidence="2 3">
    <name type="scientific">Brassica cretica</name>
    <name type="common">Mustard</name>
    <dbReference type="NCBI Taxonomy" id="69181"/>
    <lineage>
        <taxon>Eukaryota</taxon>
        <taxon>Viridiplantae</taxon>
        <taxon>Streptophyta</taxon>
        <taxon>Embryophyta</taxon>
        <taxon>Tracheophyta</taxon>
        <taxon>Spermatophyta</taxon>
        <taxon>Magnoliopsida</taxon>
        <taxon>eudicotyledons</taxon>
        <taxon>Gunneridae</taxon>
        <taxon>Pentapetalae</taxon>
        <taxon>rosids</taxon>
        <taxon>malvids</taxon>
        <taxon>Brassicales</taxon>
        <taxon>Brassicaceae</taxon>
        <taxon>Brassiceae</taxon>
        <taxon>Brassica</taxon>
    </lineage>
</organism>
<sequence length="194" mass="21122">MVSLLPQILKPASATQPSTLSGLVVLFSSLLVTSSVFGIPTTSRKTVSLWESGFAFLTKRDQLSVDDMKVYIAVVEKPSDAFPSASKCFPGKAVGVSIGCSAAPAQAKVPLPESLILSVICFFVDCEHAPAADDDDDMDHFGDETEEEKKAAEERLLRRTPRSPKRKNWYQLVTVSRSSRSCSHNIELTGPKFN</sequence>
<keyword evidence="3" id="KW-1185">Reference proteome</keyword>
<proteinExistence type="predicted"/>
<evidence type="ECO:0000313" key="2">
    <source>
        <dbReference type="EMBL" id="KAF3528442.1"/>
    </source>
</evidence>
<feature type="region of interest" description="Disordered" evidence="1">
    <location>
        <begin position="134"/>
        <end position="162"/>
    </location>
</feature>
<reference evidence="2 3" key="1">
    <citation type="journal article" date="2020" name="BMC Genomics">
        <title>Intraspecific diversification of the crop wild relative Brassica cretica Lam. using demographic model selection.</title>
        <authorList>
            <person name="Kioukis A."/>
            <person name="Michalopoulou V.A."/>
            <person name="Briers L."/>
            <person name="Pirintsos S."/>
            <person name="Studholme D.J."/>
            <person name="Pavlidis P."/>
            <person name="Sarris P.F."/>
        </authorList>
    </citation>
    <scope>NUCLEOTIDE SEQUENCE [LARGE SCALE GENOMIC DNA]</scope>
    <source>
        <strain evidence="3">cv. PFS-1207/04</strain>
    </source>
</reference>
<evidence type="ECO:0000313" key="3">
    <source>
        <dbReference type="Proteomes" id="UP000266723"/>
    </source>
</evidence>
<accession>A0ABQ7B7Z2</accession>
<feature type="compositionally biased region" description="Basic and acidic residues" evidence="1">
    <location>
        <begin position="139"/>
        <end position="157"/>
    </location>
</feature>